<dbReference type="AlphaFoldDB" id="A0A317W1J2"/>
<dbReference type="EMBL" id="MSFL01000016">
    <property type="protein sequence ID" value="PWY79107.1"/>
    <property type="molecule type" value="Genomic_DNA"/>
</dbReference>
<dbReference type="PROSITE" id="PS51257">
    <property type="entry name" value="PROKAR_LIPOPROTEIN"/>
    <property type="match status" value="1"/>
</dbReference>
<name>A0A317W1J2_9EURO</name>
<keyword evidence="1" id="KW-0812">Transmembrane</keyword>
<proteinExistence type="predicted"/>
<keyword evidence="1" id="KW-1133">Transmembrane helix</keyword>
<evidence type="ECO:0000256" key="1">
    <source>
        <dbReference type="SAM" id="Phobius"/>
    </source>
</evidence>
<gene>
    <name evidence="2" type="ORF">BO70DRAFT_54505</name>
</gene>
<evidence type="ECO:0000313" key="2">
    <source>
        <dbReference type="EMBL" id="PWY79107.1"/>
    </source>
</evidence>
<keyword evidence="3" id="KW-1185">Reference proteome</keyword>
<protein>
    <submittedName>
        <fullName evidence="2">Uncharacterized protein</fullName>
    </submittedName>
</protein>
<comment type="caution">
    <text evidence="2">The sequence shown here is derived from an EMBL/GenBank/DDBJ whole genome shotgun (WGS) entry which is preliminary data.</text>
</comment>
<reference evidence="2 3" key="1">
    <citation type="submission" date="2016-12" db="EMBL/GenBank/DDBJ databases">
        <title>The genomes of Aspergillus section Nigri reveals drivers in fungal speciation.</title>
        <authorList>
            <consortium name="DOE Joint Genome Institute"/>
            <person name="Vesth T.C."/>
            <person name="Nybo J."/>
            <person name="Theobald S."/>
            <person name="Brandl J."/>
            <person name="Frisvad J.C."/>
            <person name="Nielsen K.F."/>
            <person name="Lyhne E.K."/>
            <person name="Kogle M.E."/>
            <person name="Kuo A."/>
            <person name="Riley R."/>
            <person name="Clum A."/>
            <person name="Nolan M."/>
            <person name="Lipzen A."/>
            <person name="Salamov A."/>
            <person name="Henrissat B."/>
            <person name="Wiebenga A."/>
            <person name="De Vries R.P."/>
            <person name="Grigoriev I.V."/>
            <person name="Mortensen U.H."/>
            <person name="Andersen M.R."/>
            <person name="Baker S.E."/>
        </authorList>
    </citation>
    <scope>NUCLEOTIDE SEQUENCE [LARGE SCALE GENOMIC DNA]</scope>
    <source>
        <strain evidence="2 3">CBS 117.55</strain>
    </source>
</reference>
<dbReference type="Proteomes" id="UP000247233">
    <property type="component" value="Unassembled WGS sequence"/>
</dbReference>
<dbReference type="RefSeq" id="XP_025398327.1">
    <property type="nucleotide sequence ID" value="XM_025548529.1"/>
</dbReference>
<evidence type="ECO:0000313" key="3">
    <source>
        <dbReference type="Proteomes" id="UP000247233"/>
    </source>
</evidence>
<organism evidence="2 3">
    <name type="scientific">Aspergillus heteromorphus CBS 117.55</name>
    <dbReference type="NCBI Taxonomy" id="1448321"/>
    <lineage>
        <taxon>Eukaryota</taxon>
        <taxon>Fungi</taxon>
        <taxon>Dikarya</taxon>
        <taxon>Ascomycota</taxon>
        <taxon>Pezizomycotina</taxon>
        <taxon>Eurotiomycetes</taxon>
        <taxon>Eurotiomycetidae</taxon>
        <taxon>Eurotiales</taxon>
        <taxon>Aspergillaceae</taxon>
        <taxon>Aspergillus</taxon>
        <taxon>Aspergillus subgen. Circumdati</taxon>
    </lineage>
</organism>
<feature type="transmembrane region" description="Helical" evidence="1">
    <location>
        <begin position="20"/>
        <end position="44"/>
    </location>
</feature>
<accession>A0A317W1J2</accession>
<dbReference type="VEuPathDB" id="FungiDB:BO70DRAFT_54505"/>
<keyword evidence="1" id="KW-0472">Membrane</keyword>
<sequence length="206" mass="22226">MRCDVLGWLQSATLHLQGLLLSFHFLPLLLACLLACLPPSALIAQRSTHRCIARPLLANGIPWALHLPDGPVHGSLSHLARPAAHRHPPPPPPPVSFASTPLVSLSLLLILPSSPPHSVPSQQTLLPATPRIPVHGFPDNTCWETILQAWNLVGLKLHPTSNLFGCFILVWLPSAGLVPHRHPPYQPACLCCLDCQQTGKISTVAS</sequence>
<dbReference type="GeneID" id="37070766"/>